<evidence type="ECO:0000256" key="6">
    <source>
        <dbReference type="SAM" id="Phobius"/>
    </source>
</evidence>
<feature type="transmembrane region" description="Helical" evidence="6">
    <location>
        <begin position="120"/>
        <end position="143"/>
    </location>
</feature>
<feature type="transmembrane region" description="Helical" evidence="6">
    <location>
        <begin position="391"/>
        <end position="410"/>
    </location>
</feature>
<dbReference type="AlphaFoldDB" id="A0A3S9HN69"/>
<comment type="subcellular location">
    <subcellularLocation>
        <location evidence="1">Cell membrane</location>
        <topology evidence="1">Multi-pass membrane protein</topology>
    </subcellularLocation>
</comment>
<dbReference type="GO" id="GO:0005886">
    <property type="term" value="C:plasma membrane"/>
    <property type="evidence" value="ECO:0007669"/>
    <property type="project" value="UniProtKB-SubCell"/>
</dbReference>
<dbReference type="InterPro" id="IPR036259">
    <property type="entry name" value="MFS_trans_sf"/>
</dbReference>
<evidence type="ECO:0000256" key="3">
    <source>
        <dbReference type="ARBA" id="ARBA00022692"/>
    </source>
</evidence>
<dbReference type="Proteomes" id="UP000275663">
    <property type="component" value="Chromosome"/>
</dbReference>
<keyword evidence="5 6" id="KW-0472">Membrane</keyword>
<evidence type="ECO:0000313" key="7">
    <source>
        <dbReference type="EMBL" id="AZP13525.1"/>
    </source>
</evidence>
<evidence type="ECO:0000256" key="5">
    <source>
        <dbReference type="ARBA" id="ARBA00023136"/>
    </source>
</evidence>
<dbReference type="GO" id="GO:0022857">
    <property type="term" value="F:transmembrane transporter activity"/>
    <property type="evidence" value="ECO:0007669"/>
    <property type="project" value="InterPro"/>
</dbReference>
<gene>
    <name evidence="7" type="ORF">EJN92_16945</name>
</gene>
<name>A0A3S9HN69_9BURK</name>
<evidence type="ECO:0000256" key="1">
    <source>
        <dbReference type="ARBA" id="ARBA00004651"/>
    </source>
</evidence>
<evidence type="ECO:0000256" key="4">
    <source>
        <dbReference type="ARBA" id="ARBA00022989"/>
    </source>
</evidence>
<dbReference type="SUPFAM" id="SSF103473">
    <property type="entry name" value="MFS general substrate transporter"/>
    <property type="match status" value="1"/>
</dbReference>
<feature type="transmembrane region" description="Helical" evidence="6">
    <location>
        <begin position="62"/>
        <end position="84"/>
    </location>
</feature>
<dbReference type="InterPro" id="IPR011701">
    <property type="entry name" value="MFS"/>
</dbReference>
<feature type="transmembrane region" description="Helical" evidence="6">
    <location>
        <begin position="90"/>
        <end position="113"/>
    </location>
</feature>
<evidence type="ECO:0000256" key="2">
    <source>
        <dbReference type="ARBA" id="ARBA00022475"/>
    </source>
</evidence>
<dbReference type="KEGG" id="upv:EJN92_16945"/>
<reference evidence="7 8" key="1">
    <citation type="journal article" date="2011" name="Int. J. Syst. Evol. Microbiol.">
        <title>Description of Undibacterium oligocarboniphilum sp. nov., isolated from purified water, and Undibacterium pigrum strain CCUG 49012 as the type strain of Undibacterium parvum sp. nov., and emended descriptions of the genus Undibacterium and the species Undibacterium pigrum.</title>
        <authorList>
            <person name="Eder W."/>
            <person name="Wanner G."/>
            <person name="Ludwig W."/>
            <person name="Busse H.J."/>
            <person name="Ziemke-Kageler F."/>
            <person name="Lang E."/>
        </authorList>
    </citation>
    <scope>NUCLEOTIDE SEQUENCE [LARGE SCALE GENOMIC DNA]</scope>
    <source>
        <strain evidence="7 8">DSM 23061</strain>
    </source>
</reference>
<dbReference type="PANTHER" id="PTHR23513">
    <property type="entry name" value="INTEGRAL MEMBRANE EFFLUX PROTEIN-RELATED"/>
    <property type="match status" value="1"/>
</dbReference>
<feature type="transmembrane region" description="Helical" evidence="6">
    <location>
        <begin position="301"/>
        <end position="320"/>
    </location>
</feature>
<feature type="transmembrane region" description="Helical" evidence="6">
    <location>
        <begin position="29"/>
        <end position="55"/>
    </location>
</feature>
<dbReference type="OrthoDB" id="9815525at2"/>
<feature type="transmembrane region" description="Helical" evidence="6">
    <location>
        <begin position="271"/>
        <end position="289"/>
    </location>
</feature>
<proteinExistence type="predicted"/>
<dbReference type="Pfam" id="PF07690">
    <property type="entry name" value="MFS_1"/>
    <property type="match status" value="1"/>
</dbReference>
<sequence>MFISLRQSISSRFSLPKRDLLRDLVYRRLWTSILISSFGAQITMLALPLTAAVLLKASPTQMGILIFMETLPFVLLSLPSGVWLDRVKKLPVYIVGESMIAVGVASVPLAWWLGYLDMRWLYVVGFLIGAVNTTAGTAAQIVLTQIVPRERLVEAYAKNALATSGAEVAGPASAGALIKLLGAPLALLADALLLLSSALILRGIKILEIRPVREDAHFWTDLKAGVRFVAHKPLLITLALMVGTWQLCYNAALVVQILFATRILGLSEQAVGLSYMGMGVGTIIASVYGNRISRSLGPGPCMVLGVAVCSLGWCLLAIAPANAWGIAAFAVMLACFSVGGVLIFINFLALRQAVTPEPMLGRMTSTMRWLILLPAGPGALIGGWLGEHLGLRYALGFAGILALLLTVLAWRNPLIRSIKVLPSLSTQDNK</sequence>
<dbReference type="CDD" id="cd06173">
    <property type="entry name" value="MFS_MefA_like"/>
    <property type="match status" value="1"/>
</dbReference>
<feature type="transmembrane region" description="Helical" evidence="6">
    <location>
        <begin position="234"/>
        <end position="259"/>
    </location>
</feature>
<keyword evidence="3 6" id="KW-0812">Transmembrane</keyword>
<organism evidence="7 8">
    <name type="scientific">Undibacterium parvum</name>
    <dbReference type="NCBI Taxonomy" id="401471"/>
    <lineage>
        <taxon>Bacteria</taxon>
        <taxon>Pseudomonadati</taxon>
        <taxon>Pseudomonadota</taxon>
        <taxon>Betaproteobacteria</taxon>
        <taxon>Burkholderiales</taxon>
        <taxon>Oxalobacteraceae</taxon>
        <taxon>Undibacterium</taxon>
    </lineage>
</organism>
<evidence type="ECO:0000313" key="8">
    <source>
        <dbReference type="Proteomes" id="UP000275663"/>
    </source>
</evidence>
<dbReference type="Gene3D" id="1.20.1250.20">
    <property type="entry name" value="MFS general substrate transporter like domains"/>
    <property type="match status" value="1"/>
</dbReference>
<accession>A0A3S9HN69</accession>
<protein>
    <submittedName>
        <fullName evidence="7">MFS transporter</fullName>
    </submittedName>
</protein>
<keyword evidence="2" id="KW-1003">Cell membrane</keyword>
<keyword evidence="4 6" id="KW-1133">Transmembrane helix</keyword>
<keyword evidence="8" id="KW-1185">Reference proteome</keyword>
<feature type="transmembrane region" description="Helical" evidence="6">
    <location>
        <begin position="369"/>
        <end position="385"/>
    </location>
</feature>
<feature type="transmembrane region" description="Helical" evidence="6">
    <location>
        <begin position="326"/>
        <end position="348"/>
    </location>
</feature>
<dbReference type="RefSeq" id="WP_126128897.1">
    <property type="nucleotide sequence ID" value="NZ_CP034464.1"/>
</dbReference>
<feature type="transmembrane region" description="Helical" evidence="6">
    <location>
        <begin position="181"/>
        <end position="201"/>
    </location>
</feature>
<dbReference type="PANTHER" id="PTHR23513:SF6">
    <property type="entry name" value="MAJOR FACILITATOR SUPERFAMILY ASSOCIATED DOMAIN-CONTAINING PROTEIN"/>
    <property type="match status" value="1"/>
</dbReference>
<dbReference type="EMBL" id="CP034464">
    <property type="protein sequence ID" value="AZP13525.1"/>
    <property type="molecule type" value="Genomic_DNA"/>
</dbReference>